<reference evidence="2 3" key="1">
    <citation type="submission" date="2016-10" db="EMBL/GenBank/DDBJ databases">
        <authorList>
            <person name="de Groot N.N."/>
        </authorList>
    </citation>
    <scope>NUCLEOTIDE SEQUENCE [LARGE SCALE GENOMIC DNA]</scope>
    <source>
        <strain evidence="2 3">CGMCC 4.2023</strain>
    </source>
</reference>
<dbReference type="AlphaFoldDB" id="A0A1H5T9F2"/>
<evidence type="ECO:0000259" key="1">
    <source>
        <dbReference type="PROSITE" id="PS51819"/>
    </source>
</evidence>
<sequence>MTTPIPGVLHHVELWVPDLDRAVASFGWLLESLGHTRYQSWERGRSWRLGATYLVVEESPALTADHHDRLRPGLNHLAFHVADPPTVETLAARSLDHGWHLMFPDRHPYAGGADHYAAYLANADGFEVELVALTPPPPARPRPATADGPGR</sequence>
<evidence type="ECO:0000313" key="3">
    <source>
        <dbReference type="Proteomes" id="UP000236754"/>
    </source>
</evidence>
<protein>
    <submittedName>
        <fullName evidence="2">Catechol 2,3-dioxygenase</fullName>
    </submittedName>
</protein>
<organism evidence="2 3">
    <name type="scientific">Actinacidiphila yanglinensis</name>
    <dbReference type="NCBI Taxonomy" id="310779"/>
    <lineage>
        <taxon>Bacteria</taxon>
        <taxon>Bacillati</taxon>
        <taxon>Actinomycetota</taxon>
        <taxon>Actinomycetes</taxon>
        <taxon>Kitasatosporales</taxon>
        <taxon>Streptomycetaceae</taxon>
        <taxon>Actinacidiphila</taxon>
    </lineage>
</organism>
<dbReference type="PROSITE" id="PS51819">
    <property type="entry name" value="VOC"/>
    <property type="match status" value="1"/>
</dbReference>
<accession>A0A1H5T9F2</accession>
<dbReference type="RefSeq" id="WP_235031739.1">
    <property type="nucleotide sequence ID" value="NZ_FNVU01000001.1"/>
</dbReference>
<keyword evidence="2" id="KW-0223">Dioxygenase</keyword>
<dbReference type="GO" id="GO:0051213">
    <property type="term" value="F:dioxygenase activity"/>
    <property type="evidence" value="ECO:0007669"/>
    <property type="project" value="UniProtKB-KW"/>
</dbReference>
<feature type="domain" description="VOC" evidence="1">
    <location>
        <begin position="8"/>
        <end position="133"/>
    </location>
</feature>
<dbReference type="InterPro" id="IPR051332">
    <property type="entry name" value="Fosfomycin_Res_Enzymes"/>
</dbReference>
<dbReference type="InterPro" id="IPR029068">
    <property type="entry name" value="Glyas_Bleomycin-R_OHBP_Dase"/>
</dbReference>
<dbReference type="InterPro" id="IPR037523">
    <property type="entry name" value="VOC_core"/>
</dbReference>
<dbReference type="PANTHER" id="PTHR36113">
    <property type="entry name" value="LYASE, PUTATIVE-RELATED-RELATED"/>
    <property type="match status" value="1"/>
</dbReference>
<dbReference type="EMBL" id="FNVU01000001">
    <property type="protein sequence ID" value="SEF59410.1"/>
    <property type="molecule type" value="Genomic_DNA"/>
</dbReference>
<name>A0A1H5T9F2_9ACTN</name>
<evidence type="ECO:0000313" key="2">
    <source>
        <dbReference type="EMBL" id="SEF59410.1"/>
    </source>
</evidence>
<keyword evidence="2" id="KW-0560">Oxidoreductase</keyword>
<dbReference type="Pfam" id="PF13669">
    <property type="entry name" value="Glyoxalase_4"/>
    <property type="match status" value="1"/>
</dbReference>
<proteinExistence type="predicted"/>
<keyword evidence="3" id="KW-1185">Reference proteome</keyword>
<gene>
    <name evidence="2" type="ORF">SAMN05216223_101439</name>
</gene>
<dbReference type="Gene3D" id="3.10.180.10">
    <property type="entry name" value="2,3-Dihydroxybiphenyl 1,2-Dioxygenase, domain 1"/>
    <property type="match status" value="1"/>
</dbReference>
<dbReference type="SUPFAM" id="SSF54593">
    <property type="entry name" value="Glyoxalase/Bleomycin resistance protein/Dihydroxybiphenyl dioxygenase"/>
    <property type="match status" value="1"/>
</dbReference>
<dbReference type="PANTHER" id="PTHR36113:SF6">
    <property type="entry name" value="FOSFOMYCIN RESISTANCE PROTEIN FOSX"/>
    <property type="match status" value="1"/>
</dbReference>
<dbReference type="Proteomes" id="UP000236754">
    <property type="component" value="Unassembled WGS sequence"/>
</dbReference>